<proteinExistence type="predicted"/>
<evidence type="ECO:0000313" key="3">
    <source>
        <dbReference type="Proteomes" id="UP000323708"/>
    </source>
</evidence>
<dbReference type="Proteomes" id="UP000323708">
    <property type="component" value="Unassembled WGS sequence"/>
</dbReference>
<feature type="transmembrane region" description="Helical" evidence="1">
    <location>
        <begin position="149"/>
        <end position="170"/>
    </location>
</feature>
<protein>
    <recommendedName>
        <fullName evidence="4">ABC transporter permease</fullName>
    </recommendedName>
</protein>
<sequence length="360" mass="40463">MTAMRTQRWLAMVQKELREYRLSLLWTPVIIALVLTVLMLLSVLLANRISAMGDAFFEVVMTGEMEISPVITIDLDSEDADGVILPDTAAPAASDGTGGLVVERLEEPLPDEEWNFSREWRFEPRGKDRPEYEIEQIGSLNPALNVMHGFMLIVLIFISAHYLLGSLFTDRKDRSILFWRSMPVSEWEEVLVRLGVALVVAPAIYIAVSLLLQMAFVLLAMLLMWRMDMDPFVTVLGNIRYADLLLHLLGGWLMTALWLAPAYAWLMLASAWARRSPFMLAVVPLVGLVVVERILFGTGFVPGAIMNHAPDFVGGRVESGFSLNPAYWQQFDLFSLLCGLVFAAGAVVACVYLRRYRFEL</sequence>
<evidence type="ECO:0000256" key="1">
    <source>
        <dbReference type="SAM" id="Phobius"/>
    </source>
</evidence>
<evidence type="ECO:0008006" key="4">
    <source>
        <dbReference type="Google" id="ProtNLM"/>
    </source>
</evidence>
<keyword evidence="1" id="KW-0472">Membrane</keyword>
<keyword evidence="1" id="KW-1133">Transmembrane helix</keyword>
<keyword evidence="1" id="KW-0812">Transmembrane</keyword>
<evidence type="ECO:0000313" key="2">
    <source>
        <dbReference type="EMBL" id="KAA1194369.1"/>
    </source>
</evidence>
<gene>
    <name evidence="2" type="ORF">F0M18_02765</name>
</gene>
<dbReference type="EMBL" id="VTUX01000001">
    <property type="protein sequence ID" value="KAA1194369.1"/>
    <property type="molecule type" value="Genomic_DNA"/>
</dbReference>
<feature type="transmembrane region" description="Helical" evidence="1">
    <location>
        <begin position="244"/>
        <end position="266"/>
    </location>
</feature>
<feature type="transmembrane region" description="Helical" evidence="1">
    <location>
        <begin position="191"/>
        <end position="224"/>
    </location>
</feature>
<dbReference type="RefSeq" id="WP_149609838.1">
    <property type="nucleotide sequence ID" value="NZ_VTUX01000001.1"/>
</dbReference>
<feature type="transmembrane region" description="Helical" evidence="1">
    <location>
        <begin position="278"/>
        <end position="296"/>
    </location>
</feature>
<name>A0A5B0X889_9GAMM</name>
<comment type="caution">
    <text evidence="2">The sequence shown here is derived from an EMBL/GenBank/DDBJ whole genome shotgun (WGS) entry which is preliminary data.</text>
</comment>
<keyword evidence="3" id="KW-1185">Reference proteome</keyword>
<reference evidence="2 3" key="1">
    <citation type="submission" date="2019-09" db="EMBL/GenBank/DDBJ databases">
        <authorList>
            <person name="Chen X.-Y."/>
        </authorList>
    </citation>
    <scope>NUCLEOTIDE SEQUENCE [LARGE SCALE GENOMIC DNA]</scope>
    <source>
        <strain evidence="2 3">NY5</strain>
    </source>
</reference>
<feature type="transmembrane region" description="Helical" evidence="1">
    <location>
        <begin position="21"/>
        <end position="46"/>
    </location>
</feature>
<feature type="transmembrane region" description="Helical" evidence="1">
    <location>
        <begin position="333"/>
        <end position="353"/>
    </location>
</feature>
<accession>A0A5B0X889</accession>
<organism evidence="2 3">
    <name type="scientific">Pseudohalioglobus sediminis</name>
    <dbReference type="NCBI Taxonomy" id="2606449"/>
    <lineage>
        <taxon>Bacteria</taxon>
        <taxon>Pseudomonadati</taxon>
        <taxon>Pseudomonadota</taxon>
        <taxon>Gammaproteobacteria</taxon>
        <taxon>Cellvibrionales</taxon>
        <taxon>Halieaceae</taxon>
        <taxon>Pseudohalioglobus</taxon>
    </lineage>
</organism>
<dbReference type="AlphaFoldDB" id="A0A5B0X889"/>